<accession>A0A9D2LEW7</accession>
<gene>
    <name evidence="2" type="ORF">H9786_11975</name>
</gene>
<evidence type="ECO:0000313" key="2">
    <source>
        <dbReference type="EMBL" id="HJB11223.1"/>
    </source>
</evidence>
<dbReference type="Proteomes" id="UP000823823">
    <property type="component" value="Unassembled WGS sequence"/>
</dbReference>
<dbReference type="GO" id="GO:0005829">
    <property type="term" value="C:cytosol"/>
    <property type="evidence" value="ECO:0007669"/>
    <property type="project" value="TreeGrafter"/>
</dbReference>
<dbReference type="GO" id="GO:0016705">
    <property type="term" value="F:oxidoreductase activity, acting on paired donors, with incorporation or reduction of molecular oxygen"/>
    <property type="evidence" value="ECO:0007669"/>
    <property type="project" value="InterPro"/>
</dbReference>
<dbReference type="EMBL" id="DWZH01000093">
    <property type="protein sequence ID" value="HJB11223.1"/>
    <property type="molecule type" value="Genomic_DNA"/>
</dbReference>
<dbReference type="PANTHER" id="PTHR30137:SF15">
    <property type="entry name" value="BLL6902 PROTEIN"/>
    <property type="match status" value="1"/>
</dbReference>
<dbReference type="InterPro" id="IPR050766">
    <property type="entry name" value="Bact_Lucif_Oxidored"/>
</dbReference>
<name>A0A9D2LEW7_9MICO</name>
<proteinExistence type="predicted"/>
<reference evidence="2" key="1">
    <citation type="journal article" date="2021" name="PeerJ">
        <title>Extensive microbial diversity within the chicken gut microbiome revealed by metagenomics and culture.</title>
        <authorList>
            <person name="Gilroy R."/>
            <person name="Ravi A."/>
            <person name="Getino M."/>
            <person name="Pursley I."/>
            <person name="Horton D.L."/>
            <person name="Alikhan N.F."/>
            <person name="Baker D."/>
            <person name="Gharbi K."/>
            <person name="Hall N."/>
            <person name="Watson M."/>
            <person name="Adriaenssens E.M."/>
            <person name="Foster-Nyarko E."/>
            <person name="Jarju S."/>
            <person name="Secka A."/>
            <person name="Antonio M."/>
            <person name="Oren A."/>
            <person name="Chaudhuri R.R."/>
            <person name="La Ragione R."/>
            <person name="Hildebrand F."/>
            <person name="Pallen M.J."/>
        </authorList>
    </citation>
    <scope>NUCLEOTIDE SEQUENCE</scope>
    <source>
        <strain evidence="2">ChiHjej13B12-24818</strain>
    </source>
</reference>
<sequence>MTPSATSSAPAAGTAPRIGFAAQVDHTGVEVDAGPPSSSGLRAGTELFTAAERLGYDVGYVRTRHLQDALSSPLLFLAALGQSVQRMQLGTAVIPLRFENPGRLAEDLATADLLLGGRLRAGLGSGYSAHDAMYVEAYGQMRGERGEHVDRVLHELLALLDGQIVSTADAHVEGVEPGTPLRVQPQVPGLRSRLAYGAAGAERAAMAGSAGLGLQLATMVPDDGSGRSFESLQLDVVEAYREASRAAGYGEGHVMVSRQMIPVTGDAELERYVSLIPRERAAAPGVSGEHRSLEIGGHEAVYSQIVLDDPSVVAQALIADPVVQAADEIVLVLPFSADRTDQLRVLESFARDVVPHLLAAIVT</sequence>
<dbReference type="Pfam" id="PF00296">
    <property type="entry name" value="Bac_luciferase"/>
    <property type="match status" value="1"/>
</dbReference>
<dbReference type="Gene3D" id="3.20.20.30">
    <property type="entry name" value="Luciferase-like domain"/>
    <property type="match status" value="1"/>
</dbReference>
<feature type="domain" description="Luciferase-like" evidence="1">
    <location>
        <begin position="32"/>
        <end position="273"/>
    </location>
</feature>
<dbReference type="InterPro" id="IPR036661">
    <property type="entry name" value="Luciferase-like_sf"/>
</dbReference>
<reference evidence="2" key="2">
    <citation type="submission" date="2021-04" db="EMBL/GenBank/DDBJ databases">
        <authorList>
            <person name="Gilroy R."/>
        </authorList>
    </citation>
    <scope>NUCLEOTIDE SEQUENCE</scope>
    <source>
        <strain evidence="2">ChiHjej13B12-24818</strain>
    </source>
</reference>
<evidence type="ECO:0000259" key="1">
    <source>
        <dbReference type="Pfam" id="PF00296"/>
    </source>
</evidence>
<dbReference type="InterPro" id="IPR011251">
    <property type="entry name" value="Luciferase-like_dom"/>
</dbReference>
<comment type="caution">
    <text evidence="2">The sequence shown here is derived from an EMBL/GenBank/DDBJ whole genome shotgun (WGS) entry which is preliminary data.</text>
</comment>
<dbReference type="SUPFAM" id="SSF51679">
    <property type="entry name" value="Bacterial luciferase-like"/>
    <property type="match status" value="1"/>
</dbReference>
<dbReference type="AlphaFoldDB" id="A0A9D2LEW7"/>
<protein>
    <submittedName>
        <fullName evidence="2">LLM class flavin-dependent oxidoreductase</fullName>
    </submittedName>
</protein>
<organism evidence="2 3">
    <name type="scientific">Candidatus Brachybacterium merdavium</name>
    <dbReference type="NCBI Taxonomy" id="2838513"/>
    <lineage>
        <taxon>Bacteria</taxon>
        <taxon>Bacillati</taxon>
        <taxon>Actinomycetota</taxon>
        <taxon>Actinomycetes</taxon>
        <taxon>Micrococcales</taxon>
        <taxon>Dermabacteraceae</taxon>
        <taxon>Brachybacterium</taxon>
    </lineage>
</organism>
<evidence type="ECO:0000313" key="3">
    <source>
        <dbReference type="Proteomes" id="UP000823823"/>
    </source>
</evidence>
<dbReference type="PANTHER" id="PTHR30137">
    <property type="entry name" value="LUCIFERASE-LIKE MONOOXYGENASE"/>
    <property type="match status" value="1"/>
</dbReference>